<dbReference type="SUPFAM" id="SSF52058">
    <property type="entry name" value="L domain-like"/>
    <property type="match status" value="2"/>
</dbReference>
<dbReference type="PRINTS" id="PR00019">
    <property type="entry name" value="LEURICHRPT"/>
</dbReference>
<dbReference type="GO" id="GO:0007165">
    <property type="term" value="P:signal transduction"/>
    <property type="evidence" value="ECO:0007669"/>
    <property type="project" value="InterPro"/>
</dbReference>
<evidence type="ECO:0000256" key="4">
    <source>
        <dbReference type="ARBA" id="ARBA00022692"/>
    </source>
</evidence>
<protein>
    <recommendedName>
        <fullName evidence="12">TIR domain-containing protein</fullName>
    </recommendedName>
</protein>
<keyword evidence="7 11" id="KW-1133">Transmembrane helix</keyword>
<dbReference type="InterPro" id="IPR000157">
    <property type="entry name" value="TIR_dom"/>
</dbReference>
<feature type="transmembrane region" description="Helical" evidence="11">
    <location>
        <begin position="456"/>
        <end position="478"/>
    </location>
</feature>
<dbReference type="InterPro" id="IPR056601">
    <property type="entry name" value="Galaxin_dom"/>
</dbReference>
<dbReference type="PANTHER" id="PTHR24365:SF541">
    <property type="entry name" value="PROTEIN TOLL-RELATED"/>
    <property type="match status" value="1"/>
</dbReference>
<evidence type="ECO:0000256" key="8">
    <source>
        <dbReference type="ARBA" id="ARBA00023136"/>
    </source>
</evidence>
<evidence type="ECO:0000313" key="14">
    <source>
        <dbReference type="Proteomes" id="UP001209878"/>
    </source>
</evidence>
<keyword evidence="5" id="KW-0732">Signal</keyword>
<comment type="subcellular location">
    <subcellularLocation>
        <location evidence="1">Membrane</location>
        <topology evidence="1">Single-pass type I membrane protein</topology>
    </subcellularLocation>
</comment>
<keyword evidence="14" id="KW-1185">Reference proteome</keyword>
<evidence type="ECO:0000256" key="5">
    <source>
        <dbReference type="ARBA" id="ARBA00022729"/>
    </source>
</evidence>
<dbReference type="SMART" id="SM00369">
    <property type="entry name" value="LRR_TYP"/>
    <property type="match status" value="3"/>
</dbReference>
<dbReference type="Pfam" id="PF24748">
    <property type="entry name" value="Galaxin_repeat"/>
    <property type="match status" value="2"/>
</dbReference>
<dbReference type="Pfam" id="PF13855">
    <property type="entry name" value="LRR_8"/>
    <property type="match status" value="1"/>
</dbReference>
<evidence type="ECO:0000313" key="13">
    <source>
        <dbReference type="EMBL" id="KAK2184929.1"/>
    </source>
</evidence>
<sequence length="895" mass="102414">MDTKSQMLTIHNGAFANFPSLRVLNLACNDETPQRKTIDELSRVVDSSIDTVILDGLGLQLESLNMLNSADFCAPFWRRVTRLSYRGAKLTGLITRTDCIKHLRELNMAYNNLMYFDPPLDYTWLGDNLPELRSIDMSYRELGTLRFREGYCYENDLVALLYRAEDYFNKQHHRHNASDAVANSTLLRSDVTARKRLVVTLPPYLESATFVNIMNVAMWRCSKESPVVVFDPNRVLTFNISRNRFAKHIESHCLFIGLSLLEVLDMSYGAVESIDTELFKYYQNLRVLNVSHNALGTSGNSLLGTFMHLTLLEELDISFNRLTAIASEAFSNCSRMEQLKLNNNELDRVDIVVRNMSSLELLDLSGNRLSYLDAAFTTELDRLYTRRRFRMDIRRNTFICDCSTTSFVRWVQETSVQLMGRHRVNCSYDRRVVTMLTFDMQHLEDKCRASRVDGDVFSVVIPSVVALVFLGVVVGIVLQNRWYLQYAFIVCRLKGRRRPAEEGISYDAVVLYFMHATTTAEAAASRTVSRWIADELRPRAEDDWRLRLHIGDRDDIAGPSKVDNFVRAFRSSDAIVVCVTRELLRDNHCTGCLHLALSSPKPLSKYVFVVFEDISIHQMPRRLRHLLAPNSPARRLNWKKNEPHRFWRDMRRALLRSSGHTVMYKLGSTGVVVLLLVAVRCSNAFFFDDDCGGEPYDKETEICCDDVKYEKGPHDKCCGGTIIDTRVSACRLGFIFHNRRKGCNGVYYEKDEQLCCGDKLTKKDPNIECCYGRLMDKRASSCNWGMIINNDETGCDNVYYKREEQVCCSKKLYPNNGYLECCSGELMDNRASVCVWGFVTNTRKGCDGKYFDEDTEFCCAGLVHPKDSTHTCCGGKTVYDPTKFTCEVAGYVLPK</sequence>
<dbReference type="AlphaFoldDB" id="A0AAD9NYR8"/>
<evidence type="ECO:0000256" key="6">
    <source>
        <dbReference type="ARBA" id="ARBA00022737"/>
    </source>
</evidence>
<evidence type="ECO:0000259" key="12">
    <source>
        <dbReference type="PROSITE" id="PS50104"/>
    </source>
</evidence>
<accession>A0AAD9NYR8</accession>
<evidence type="ECO:0000256" key="3">
    <source>
        <dbReference type="ARBA" id="ARBA00022614"/>
    </source>
</evidence>
<evidence type="ECO:0000256" key="7">
    <source>
        <dbReference type="ARBA" id="ARBA00022989"/>
    </source>
</evidence>
<dbReference type="Gene3D" id="3.40.50.10140">
    <property type="entry name" value="Toll/interleukin-1 receptor homology (TIR) domain"/>
    <property type="match status" value="1"/>
</dbReference>
<dbReference type="EMBL" id="JAODUO010000249">
    <property type="protein sequence ID" value="KAK2184929.1"/>
    <property type="molecule type" value="Genomic_DNA"/>
</dbReference>
<dbReference type="InterPro" id="IPR001611">
    <property type="entry name" value="Leu-rich_rpt"/>
</dbReference>
<reference evidence="13" key="1">
    <citation type="journal article" date="2023" name="Mol. Biol. Evol.">
        <title>Third-Generation Sequencing Reveals the Adaptive Role of the Epigenome in Three Deep-Sea Polychaetes.</title>
        <authorList>
            <person name="Perez M."/>
            <person name="Aroh O."/>
            <person name="Sun Y."/>
            <person name="Lan Y."/>
            <person name="Juniper S.K."/>
            <person name="Young C.R."/>
            <person name="Angers B."/>
            <person name="Qian P.Y."/>
        </authorList>
    </citation>
    <scope>NUCLEOTIDE SEQUENCE</scope>
    <source>
        <strain evidence="13">R07B-5</strain>
    </source>
</reference>
<dbReference type="SMART" id="SM00082">
    <property type="entry name" value="LRRCT"/>
    <property type="match status" value="1"/>
</dbReference>
<dbReference type="InterPro" id="IPR032675">
    <property type="entry name" value="LRR_dom_sf"/>
</dbReference>
<keyword evidence="8 11" id="KW-0472">Membrane</keyword>
<evidence type="ECO:0000256" key="9">
    <source>
        <dbReference type="ARBA" id="ARBA00023170"/>
    </source>
</evidence>
<dbReference type="InterPro" id="IPR000483">
    <property type="entry name" value="Cys-rich_flank_reg_C"/>
</dbReference>
<comment type="caution">
    <text evidence="13">The sequence shown here is derived from an EMBL/GenBank/DDBJ whole genome shotgun (WGS) entry which is preliminary data.</text>
</comment>
<dbReference type="GO" id="GO:0005886">
    <property type="term" value="C:plasma membrane"/>
    <property type="evidence" value="ECO:0007669"/>
    <property type="project" value="TreeGrafter"/>
</dbReference>
<evidence type="ECO:0000256" key="2">
    <source>
        <dbReference type="ARBA" id="ARBA00009634"/>
    </source>
</evidence>
<dbReference type="Pfam" id="PF13516">
    <property type="entry name" value="LRR_6"/>
    <property type="match status" value="1"/>
</dbReference>
<dbReference type="GO" id="GO:0038023">
    <property type="term" value="F:signaling receptor activity"/>
    <property type="evidence" value="ECO:0007669"/>
    <property type="project" value="TreeGrafter"/>
</dbReference>
<feature type="domain" description="TIR" evidence="12">
    <location>
        <begin position="504"/>
        <end position="654"/>
    </location>
</feature>
<name>A0AAD9NYR8_RIDPI</name>
<dbReference type="PANTHER" id="PTHR24365">
    <property type="entry name" value="TOLL-LIKE RECEPTOR"/>
    <property type="match status" value="1"/>
</dbReference>
<dbReference type="Proteomes" id="UP001209878">
    <property type="component" value="Unassembled WGS sequence"/>
</dbReference>
<dbReference type="PROSITE" id="PS50104">
    <property type="entry name" value="TIR"/>
    <property type="match status" value="1"/>
</dbReference>
<keyword evidence="6" id="KW-0677">Repeat</keyword>
<evidence type="ECO:0000256" key="1">
    <source>
        <dbReference type="ARBA" id="ARBA00004479"/>
    </source>
</evidence>
<dbReference type="InterPro" id="IPR035897">
    <property type="entry name" value="Toll_tir_struct_dom_sf"/>
</dbReference>
<gene>
    <name evidence="13" type="ORF">NP493_249g12006</name>
</gene>
<keyword evidence="3" id="KW-0433">Leucine-rich repeat</keyword>
<keyword evidence="10" id="KW-0325">Glycoprotein</keyword>
<dbReference type="InterPro" id="IPR003591">
    <property type="entry name" value="Leu-rich_rpt_typical-subtyp"/>
</dbReference>
<evidence type="ECO:0000256" key="10">
    <source>
        <dbReference type="ARBA" id="ARBA00023180"/>
    </source>
</evidence>
<organism evidence="13 14">
    <name type="scientific">Ridgeia piscesae</name>
    <name type="common">Tubeworm</name>
    <dbReference type="NCBI Taxonomy" id="27915"/>
    <lineage>
        <taxon>Eukaryota</taxon>
        <taxon>Metazoa</taxon>
        <taxon>Spiralia</taxon>
        <taxon>Lophotrochozoa</taxon>
        <taxon>Annelida</taxon>
        <taxon>Polychaeta</taxon>
        <taxon>Sedentaria</taxon>
        <taxon>Canalipalpata</taxon>
        <taxon>Sabellida</taxon>
        <taxon>Siboglinidae</taxon>
        <taxon>Ridgeia</taxon>
    </lineage>
</organism>
<keyword evidence="9" id="KW-0675">Receptor</keyword>
<proteinExistence type="inferred from homology"/>
<comment type="similarity">
    <text evidence="2">Belongs to the Toll-like receptor family.</text>
</comment>
<dbReference type="Gene3D" id="3.80.10.10">
    <property type="entry name" value="Ribonuclease Inhibitor"/>
    <property type="match status" value="2"/>
</dbReference>
<feature type="transmembrane region" description="Helical" evidence="11">
    <location>
        <begin position="662"/>
        <end position="679"/>
    </location>
</feature>
<keyword evidence="4 11" id="KW-0812">Transmembrane</keyword>
<evidence type="ECO:0000256" key="11">
    <source>
        <dbReference type="SAM" id="Phobius"/>
    </source>
</evidence>
<dbReference type="SUPFAM" id="SSF52200">
    <property type="entry name" value="Toll/Interleukin receptor TIR domain"/>
    <property type="match status" value="1"/>
</dbReference>